<dbReference type="RefSeq" id="WP_088253262.1">
    <property type="nucleotide sequence ID" value="NZ_NIDE01000002.1"/>
</dbReference>
<organism evidence="1 2">
    <name type="scientific">Fimbriiglobus ruber</name>
    <dbReference type="NCBI Taxonomy" id="1908690"/>
    <lineage>
        <taxon>Bacteria</taxon>
        <taxon>Pseudomonadati</taxon>
        <taxon>Planctomycetota</taxon>
        <taxon>Planctomycetia</taxon>
        <taxon>Gemmatales</taxon>
        <taxon>Gemmataceae</taxon>
        <taxon>Fimbriiglobus</taxon>
    </lineage>
</organism>
<accession>A0A225DVY6</accession>
<sequence>MNDNILADVAAASAADLYNRLPEILNLLPSEQYEQLRVHIKAALATFVAFRQEFTPSDN</sequence>
<name>A0A225DVY6_9BACT</name>
<evidence type="ECO:0000313" key="2">
    <source>
        <dbReference type="Proteomes" id="UP000214646"/>
    </source>
</evidence>
<comment type="caution">
    <text evidence="1">The sequence shown here is derived from an EMBL/GenBank/DDBJ whole genome shotgun (WGS) entry which is preliminary data.</text>
</comment>
<dbReference type="AlphaFoldDB" id="A0A225DVY6"/>
<gene>
    <name evidence="1" type="ORF">FRUB_01873</name>
</gene>
<dbReference type="Proteomes" id="UP000214646">
    <property type="component" value="Unassembled WGS sequence"/>
</dbReference>
<protein>
    <submittedName>
        <fullName evidence="1">Uncharacterized protein</fullName>
    </submittedName>
</protein>
<evidence type="ECO:0000313" key="1">
    <source>
        <dbReference type="EMBL" id="OWK45542.1"/>
    </source>
</evidence>
<dbReference type="EMBL" id="NIDE01000002">
    <property type="protein sequence ID" value="OWK45542.1"/>
    <property type="molecule type" value="Genomic_DNA"/>
</dbReference>
<proteinExistence type="predicted"/>
<keyword evidence="2" id="KW-1185">Reference proteome</keyword>
<reference evidence="2" key="1">
    <citation type="submission" date="2017-06" db="EMBL/GenBank/DDBJ databases">
        <title>Genome analysis of Fimbriiglobus ruber SP5, the first member of the order Planctomycetales with confirmed chitinolytic capability.</title>
        <authorList>
            <person name="Ravin N.V."/>
            <person name="Rakitin A.L."/>
            <person name="Ivanova A.A."/>
            <person name="Beletsky A.V."/>
            <person name="Kulichevskaya I.S."/>
            <person name="Mardanov A.V."/>
            <person name="Dedysh S.N."/>
        </authorList>
    </citation>
    <scope>NUCLEOTIDE SEQUENCE [LARGE SCALE GENOMIC DNA]</scope>
    <source>
        <strain evidence="2">SP5</strain>
    </source>
</reference>